<organism evidence="2">
    <name type="scientific">Attheya septentrionalis</name>
    <dbReference type="NCBI Taxonomy" id="420275"/>
    <lineage>
        <taxon>Eukaryota</taxon>
        <taxon>Sar</taxon>
        <taxon>Stramenopiles</taxon>
        <taxon>Ochrophyta</taxon>
        <taxon>Bacillariophyta</taxon>
        <taxon>Coscinodiscophyceae</taxon>
        <taxon>Chaetocerotophycidae</taxon>
        <taxon>Chaetocerotales</taxon>
        <taxon>Attheyaceae</taxon>
        <taxon>Attheya</taxon>
    </lineage>
</organism>
<dbReference type="EMBL" id="HBHQ01001047">
    <property type="protein sequence ID" value="CAD9808849.1"/>
    <property type="molecule type" value="Transcribed_RNA"/>
</dbReference>
<reference evidence="2" key="1">
    <citation type="submission" date="2021-01" db="EMBL/GenBank/DDBJ databases">
        <authorList>
            <person name="Corre E."/>
            <person name="Pelletier E."/>
            <person name="Niang G."/>
            <person name="Scheremetjew M."/>
            <person name="Finn R."/>
            <person name="Kale V."/>
            <person name="Holt S."/>
            <person name="Cochrane G."/>
            <person name="Meng A."/>
            <person name="Brown T."/>
            <person name="Cohen L."/>
        </authorList>
    </citation>
    <scope>NUCLEOTIDE SEQUENCE</scope>
    <source>
        <strain evidence="2">CCMP2084</strain>
    </source>
</reference>
<evidence type="ECO:0000256" key="1">
    <source>
        <dbReference type="SAM" id="MobiDB-lite"/>
    </source>
</evidence>
<feature type="region of interest" description="Disordered" evidence="1">
    <location>
        <begin position="24"/>
        <end position="44"/>
    </location>
</feature>
<dbReference type="AlphaFoldDB" id="A0A7S2XIF0"/>
<gene>
    <name evidence="2" type="ORF">ASEP1449_LOCUS671</name>
</gene>
<accession>A0A7S2XIF0</accession>
<name>A0A7S2XIF0_9STRA</name>
<proteinExistence type="predicted"/>
<sequence>MGDLLTTTSTSSLAVDSSASVASTKSGGARLNQRLGHLPQTPEHNARAARRLCLSIRAVVRTGIIVSISGGDGIASALSGSSKSSHHLRRNYEKMLNHASNPFELSASNTLLAATVMCAERRCDAVVHALHHETEAESSTLGTSVGRLARTRSLPDWMRLSVECGTVSVAAQIISHGEEANDVTNEEPVVILFRLACDSRTGRFVPVFPRTTGLLRKLACNSSAASDVQALRQAAAASVSSNKRRTTNASSNNAFKDLTGRIVRDSFDGLSRSMDILARRAGIGGGWQDNDKDASKLRERAIGSACTDVRTSLMTCCGIAAVYGVGAIALGVASGVDASADIAGGIMDHKSTGSYDHALLSIPPVGILLNQSLAEKKVGDTITQDDLLDERRKVTIVEREVLALTGSVNDSALTLHCFDVTAQLDSPSSGT</sequence>
<evidence type="ECO:0000313" key="2">
    <source>
        <dbReference type="EMBL" id="CAD9808849.1"/>
    </source>
</evidence>
<protein>
    <submittedName>
        <fullName evidence="2">Uncharacterized protein</fullName>
    </submittedName>
</protein>